<evidence type="ECO:0000259" key="25">
    <source>
        <dbReference type="PROSITE" id="PS51194"/>
    </source>
</evidence>
<keyword evidence="18" id="KW-0675">Receptor</keyword>
<dbReference type="InterPro" id="IPR013320">
    <property type="entry name" value="ConA-like_dom_sf"/>
</dbReference>
<dbReference type="InterPro" id="IPR008271">
    <property type="entry name" value="Ser/Thr_kinase_AS"/>
</dbReference>
<dbReference type="SUPFAM" id="SSF52540">
    <property type="entry name" value="P-loop containing nucleoside triphosphate hydrolases"/>
    <property type="match status" value="1"/>
</dbReference>
<keyword evidence="16 23" id="KW-1133">Transmembrane helix</keyword>
<dbReference type="Pfam" id="PF00271">
    <property type="entry name" value="Helicase_C"/>
    <property type="match status" value="1"/>
</dbReference>
<evidence type="ECO:0000256" key="19">
    <source>
        <dbReference type="ARBA" id="ARBA00023180"/>
    </source>
</evidence>
<comment type="similarity">
    <text evidence="3">In the N-terminal section; belongs to the leguminous lectin family.</text>
</comment>
<comment type="subcellular location">
    <subcellularLocation>
        <location evidence="2">Cell membrane</location>
        <topology evidence="2">Single-pass type I membrane protein</topology>
    </subcellularLocation>
    <subcellularLocation>
        <location evidence="1">Nucleus</location>
    </subcellularLocation>
</comment>
<evidence type="ECO:0000256" key="14">
    <source>
        <dbReference type="ARBA" id="ARBA00022806"/>
    </source>
</evidence>
<organism evidence="26">
    <name type="scientific">Salvia splendens</name>
    <name type="common">Scarlet sage</name>
    <dbReference type="NCBI Taxonomy" id="180675"/>
    <lineage>
        <taxon>Eukaryota</taxon>
        <taxon>Viridiplantae</taxon>
        <taxon>Streptophyta</taxon>
        <taxon>Embryophyta</taxon>
        <taxon>Tracheophyta</taxon>
        <taxon>Spermatophyta</taxon>
        <taxon>Magnoliopsida</taxon>
        <taxon>eudicotyledons</taxon>
        <taxon>Gunneridae</taxon>
        <taxon>Pentapetalae</taxon>
        <taxon>asterids</taxon>
        <taxon>lamiids</taxon>
        <taxon>Lamiales</taxon>
        <taxon>Lamiaceae</taxon>
        <taxon>Nepetoideae</taxon>
        <taxon>Mentheae</taxon>
        <taxon>Salviinae</taxon>
        <taxon>Salvia</taxon>
        <taxon>Salvia subgen. Calosphace</taxon>
        <taxon>core Calosphace</taxon>
    </lineage>
</organism>
<evidence type="ECO:0000256" key="16">
    <source>
        <dbReference type="ARBA" id="ARBA00022989"/>
    </source>
</evidence>
<dbReference type="InterPro" id="IPR001650">
    <property type="entry name" value="Helicase_C-like"/>
</dbReference>
<evidence type="ECO:0000256" key="13">
    <source>
        <dbReference type="ARBA" id="ARBA00022801"/>
    </source>
</evidence>
<keyword evidence="8 23" id="KW-0812">Transmembrane</keyword>
<evidence type="ECO:0000256" key="23">
    <source>
        <dbReference type="SAM" id="Phobius"/>
    </source>
</evidence>
<evidence type="ECO:0008006" key="28">
    <source>
        <dbReference type="Google" id="ProtNLM"/>
    </source>
</evidence>
<keyword evidence="14" id="KW-0347">Helicase</keyword>
<evidence type="ECO:0000256" key="15">
    <source>
        <dbReference type="ARBA" id="ARBA00022840"/>
    </source>
</evidence>
<dbReference type="GO" id="GO:0005886">
    <property type="term" value="C:plasma membrane"/>
    <property type="evidence" value="ECO:0007669"/>
    <property type="project" value="UniProtKB-SubCell"/>
</dbReference>
<evidence type="ECO:0000256" key="7">
    <source>
        <dbReference type="ARBA" id="ARBA00022679"/>
    </source>
</evidence>
<keyword evidence="5" id="KW-1003">Cell membrane</keyword>
<dbReference type="CDD" id="cd18787">
    <property type="entry name" value="SF2_C_DEAD"/>
    <property type="match status" value="1"/>
</dbReference>
<dbReference type="InterPro" id="IPR050528">
    <property type="entry name" value="L-type_Lectin-RKs"/>
</dbReference>
<dbReference type="PANTHER" id="PTHR27007">
    <property type="match status" value="1"/>
</dbReference>
<feature type="domain" description="Protein kinase" evidence="24">
    <location>
        <begin position="461"/>
        <end position="730"/>
    </location>
</feature>
<evidence type="ECO:0000256" key="11">
    <source>
        <dbReference type="ARBA" id="ARBA00022741"/>
    </source>
</evidence>
<dbReference type="GO" id="GO:0004674">
    <property type="term" value="F:protein serine/threonine kinase activity"/>
    <property type="evidence" value="ECO:0007669"/>
    <property type="project" value="UniProtKB-KW"/>
</dbReference>
<evidence type="ECO:0000256" key="22">
    <source>
        <dbReference type="PROSITE-ProRule" id="PRU10141"/>
    </source>
</evidence>
<dbReference type="PROSITE" id="PS51194">
    <property type="entry name" value="HELICASE_CTER"/>
    <property type="match status" value="1"/>
</dbReference>
<reference evidence="26" key="2">
    <citation type="submission" date="2020-08" db="EMBL/GenBank/DDBJ databases">
        <title>Plant Genome Project.</title>
        <authorList>
            <person name="Zhang R.-G."/>
        </authorList>
    </citation>
    <scope>NUCLEOTIDE SEQUENCE</scope>
    <source>
        <strain evidence="26">Huo1</strain>
        <tissue evidence="26">Leaf</tissue>
    </source>
</reference>
<evidence type="ECO:0000256" key="6">
    <source>
        <dbReference type="ARBA" id="ARBA00022527"/>
    </source>
</evidence>
<keyword evidence="9" id="KW-0732">Signal</keyword>
<feature type="binding site" evidence="22">
    <location>
        <position position="489"/>
    </location>
    <ligand>
        <name>ATP</name>
        <dbReference type="ChEBI" id="CHEBI:30616"/>
    </ligand>
</feature>
<evidence type="ECO:0000313" key="26">
    <source>
        <dbReference type="EMBL" id="KAG6391151.1"/>
    </source>
</evidence>
<dbReference type="GO" id="GO:0016787">
    <property type="term" value="F:hydrolase activity"/>
    <property type="evidence" value="ECO:0007669"/>
    <property type="project" value="UniProtKB-KW"/>
</dbReference>
<gene>
    <name evidence="26" type="ORF">SASPL_148902</name>
</gene>
<keyword evidence="13" id="KW-0378">Hydrolase</keyword>
<comment type="similarity">
    <text evidence="4">In the C-terminal section; belongs to the protein kinase superfamily. Ser/Thr protein kinase family.</text>
</comment>
<dbReference type="Gene3D" id="2.60.120.200">
    <property type="match status" value="1"/>
</dbReference>
<dbReference type="GO" id="GO:0005524">
    <property type="term" value="F:ATP binding"/>
    <property type="evidence" value="ECO:0007669"/>
    <property type="project" value="UniProtKB-UniRule"/>
</dbReference>
<keyword evidence="11 22" id="KW-0547">Nucleotide-binding</keyword>
<dbReference type="PROSITE" id="PS00108">
    <property type="entry name" value="PROTEIN_KINASE_ST"/>
    <property type="match status" value="1"/>
</dbReference>
<keyword evidence="20" id="KW-0539">Nucleus</keyword>
<dbReference type="CDD" id="cd06899">
    <property type="entry name" value="lectin_legume_LecRK_Arcelin_ConA"/>
    <property type="match status" value="1"/>
</dbReference>
<evidence type="ECO:0000256" key="4">
    <source>
        <dbReference type="ARBA" id="ARBA00010217"/>
    </source>
</evidence>
<keyword evidence="27" id="KW-1185">Reference proteome</keyword>
<dbReference type="AlphaFoldDB" id="A0A8X8Z457"/>
<evidence type="ECO:0000256" key="18">
    <source>
        <dbReference type="ARBA" id="ARBA00023170"/>
    </source>
</evidence>
<dbReference type="FunFam" id="1.10.510.10:FF:000240">
    <property type="entry name" value="Lectin-domain containing receptor kinase A4.3"/>
    <property type="match status" value="1"/>
</dbReference>
<dbReference type="Gene3D" id="3.40.50.300">
    <property type="entry name" value="P-loop containing nucleotide triphosphate hydrolases"/>
    <property type="match status" value="1"/>
</dbReference>
<protein>
    <recommendedName>
        <fullName evidence="28">ATP-dependent RNA helicase UAP56/SUB2</fullName>
    </recommendedName>
</protein>
<evidence type="ECO:0000256" key="21">
    <source>
        <dbReference type="ARBA" id="ARBA00038213"/>
    </source>
</evidence>
<dbReference type="InterPro" id="IPR000719">
    <property type="entry name" value="Prot_kinase_dom"/>
</dbReference>
<evidence type="ECO:0000259" key="24">
    <source>
        <dbReference type="PROSITE" id="PS50011"/>
    </source>
</evidence>
<sequence>MLYGDISSFQPMEIYVDDEAKLTLHGLVQHYIKLSELEKNRKLNDLLDALDFNQVVIFVKSVTRAAELNKLLVECNFPSICIHSGMSQEERLTRYKSFKEGHKRILVATDLVGRGIDIERVNIVINYDMPDSADTYLHRVGRAGRFGTKGLAITFVSSASDSDVLNQVQERFEVDIKELPEQIDTSTYRASQQAACYFTSEALVHLTEIICRPKENPRSIIQIPATVSGDGMAFIIAQDDKPSPPDSYGSYIGLMDPSTEGFFRQLAVEFDTYKNPRDIDKNHIAIDTIDVEHPVAVRSLNDVGIDLKSGRNIRIKIEYDGLKKILQVHVAYANEPMVSFLKHKIAMEDTVPQQAYVGFTGSTGHISETHQILDWNFTLYALPEDSLNQGIGGSKPTTVLHILIPTLVVLALAAILILAAARRRRKARREGWKDIEKLAKNAANAPKFFTYKQLEKATRGFSKENLLGIGGFGSVYKGVLPDSTIAVKKINATSSQGEKEYLAEICTIGRLRHKNLVQLLGWCHDRKQLLLVYEYMPNGSLDRYIGKEFLNWETRFKILSGLASVLLYLHEECDNLVVHRDVKPNNVMLDTNYNAHLGDFGLARLLGDDAFVTTMVAGTIGYLAPEVSYTGRATPESDVYSFGMVVLEVVCGRRSRGVMEEFSLVDAVWSLHEKGALLSSVDQALRGRCDEEQVRRSLVVGLACLNPNQMERPKMRKVVQVFLNGDEPLMEVPLARPTEVCLSLPSSSAELGCFRVSGGGSPDEITIQYDGCYTK</sequence>
<dbReference type="GO" id="GO:0005634">
    <property type="term" value="C:nucleus"/>
    <property type="evidence" value="ECO:0007669"/>
    <property type="project" value="UniProtKB-SubCell"/>
</dbReference>
<keyword evidence="15 22" id="KW-0067">ATP-binding</keyword>
<evidence type="ECO:0000256" key="2">
    <source>
        <dbReference type="ARBA" id="ARBA00004251"/>
    </source>
</evidence>
<comment type="similarity">
    <text evidence="21">Belongs to the DEAD box helicase family. DECD subfamily.</text>
</comment>
<evidence type="ECO:0000256" key="9">
    <source>
        <dbReference type="ARBA" id="ARBA00022729"/>
    </source>
</evidence>
<keyword evidence="7" id="KW-0808">Transferase</keyword>
<dbReference type="InterPro" id="IPR001220">
    <property type="entry name" value="Legume_lectin_dom"/>
</dbReference>
<dbReference type="Pfam" id="PF00069">
    <property type="entry name" value="Pkinase"/>
    <property type="match status" value="1"/>
</dbReference>
<dbReference type="CDD" id="cd14066">
    <property type="entry name" value="STKc_IRAK"/>
    <property type="match status" value="1"/>
</dbReference>
<evidence type="ECO:0000256" key="1">
    <source>
        <dbReference type="ARBA" id="ARBA00004123"/>
    </source>
</evidence>
<dbReference type="PROSITE" id="PS00307">
    <property type="entry name" value="LECTIN_LEGUME_BETA"/>
    <property type="match status" value="1"/>
</dbReference>
<evidence type="ECO:0000256" key="10">
    <source>
        <dbReference type="ARBA" id="ARBA00022734"/>
    </source>
</evidence>
<dbReference type="InterPro" id="IPR019825">
    <property type="entry name" value="Lectin_legB_Mn/Ca_BS"/>
</dbReference>
<dbReference type="InterPro" id="IPR011009">
    <property type="entry name" value="Kinase-like_dom_sf"/>
</dbReference>
<dbReference type="PROSITE" id="PS50011">
    <property type="entry name" value="PROTEIN_KINASE_DOM"/>
    <property type="match status" value="1"/>
</dbReference>
<dbReference type="GO" id="GO:0030246">
    <property type="term" value="F:carbohydrate binding"/>
    <property type="evidence" value="ECO:0007669"/>
    <property type="project" value="UniProtKB-KW"/>
</dbReference>
<dbReference type="SMART" id="SM00220">
    <property type="entry name" value="S_TKc"/>
    <property type="match status" value="1"/>
</dbReference>
<keyword evidence="17 23" id="KW-0472">Membrane</keyword>
<evidence type="ECO:0000256" key="3">
    <source>
        <dbReference type="ARBA" id="ARBA00008536"/>
    </source>
</evidence>
<dbReference type="FunFam" id="3.30.200.20:FF:000178">
    <property type="entry name" value="serine/threonine-protein kinase PBS1-like"/>
    <property type="match status" value="1"/>
</dbReference>
<dbReference type="Pfam" id="PF00139">
    <property type="entry name" value="Lectin_legB"/>
    <property type="match status" value="1"/>
</dbReference>
<dbReference type="InterPro" id="IPR027417">
    <property type="entry name" value="P-loop_NTPase"/>
</dbReference>
<keyword evidence="6" id="KW-0723">Serine/threonine-protein kinase</keyword>
<accession>A0A8X8Z457</accession>
<dbReference type="SUPFAM" id="SSF49899">
    <property type="entry name" value="Concanavalin A-like lectins/glucanases"/>
    <property type="match status" value="1"/>
</dbReference>
<feature type="domain" description="Helicase C-terminal" evidence="25">
    <location>
        <begin position="42"/>
        <end position="187"/>
    </location>
</feature>
<name>A0A8X8Z457_SALSN</name>
<dbReference type="InterPro" id="IPR017441">
    <property type="entry name" value="Protein_kinase_ATP_BS"/>
</dbReference>
<dbReference type="PROSITE" id="PS00107">
    <property type="entry name" value="PROTEIN_KINASE_ATP"/>
    <property type="match status" value="1"/>
</dbReference>
<reference evidence="26" key="1">
    <citation type="submission" date="2018-01" db="EMBL/GenBank/DDBJ databases">
        <authorList>
            <person name="Mao J.F."/>
        </authorList>
    </citation>
    <scope>NUCLEOTIDE SEQUENCE</scope>
    <source>
        <strain evidence="26">Huo1</strain>
        <tissue evidence="26">Leaf</tissue>
    </source>
</reference>
<keyword evidence="19" id="KW-0325">Glycoprotein</keyword>
<evidence type="ECO:0000256" key="17">
    <source>
        <dbReference type="ARBA" id="ARBA00023136"/>
    </source>
</evidence>
<feature type="transmembrane region" description="Helical" evidence="23">
    <location>
        <begin position="399"/>
        <end position="421"/>
    </location>
</feature>
<dbReference type="SMART" id="SM00490">
    <property type="entry name" value="HELICc"/>
    <property type="match status" value="1"/>
</dbReference>
<dbReference type="GO" id="GO:0002229">
    <property type="term" value="P:defense response to oomycetes"/>
    <property type="evidence" value="ECO:0007669"/>
    <property type="project" value="UniProtKB-ARBA"/>
</dbReference>
<dbReference type="Gene3D" id="3.30.200.20">
    <property type="entry name" value="Phosphorylase Kinase, domain 1"/>
    <property type="match status" value="1"/>
</dbReference>
<dbReference type="SUPFAM" id="SSF56112">
    <property type="entry name" value="Protein kinase-like (PK-like)"/>
    <property type="match status" value="1"/>
</dbReference>
<dbReference type="EMBL" id="PNBA02000019">
    <property type="protein sequence ID" value="KAG6391151.1"/>
    <property type="molecule type" value="Genomic_DNA"/>
</dbReference>
<dbReference type="FunFam" id="3.40.50.300:FF:000111">
    <property type="entry name" value="DEAD-box ATP-dependent RNA helicase"/>
    <property type="match status" value="1"/>
</dbReference>
<dbReference type="GO" id="GO:0004386">
    <property type="term" value="F:helicase activity"/>
    <property type="evidence" value="ECO:0007669"/>
    <property type="project" value="UniProtKB-KW"/>
</dbReference>
<keyword evidence="10" id="KW-0430">Lectin</keyword>
<evidence type="ECO:0000256" key="8">
    <source>
        <dbReference type="ARBA" id="ARBA00022692"/>
    </source>
</evidence>
<evidence type="ECO:0000313" key="27">
    <source>
        <dbReference type="Proteomes" id="UP000298416"/>
    </source>
</evidence>
<evidence type="ECO:0000256" key="20">
    <source>
        <dbReference type="ARBA" id="ARBA00023242"/>
    </source>
</evidence>
<keyword evidence="12" id="KW-0418">Kinase</keyword>
<dbReference type="Proteomes" id="UP000298416">
    <property type="component" value="Unassembled WGS sequence"/>
</dbReference>
<evidence type="ECO:0000256" key="5">
    <source>
        <dbReference type="ARBA" id="ARBA00022475"/>
    </source>
</evidence>
<comment type="caution">
    <text evidence="26">The sequence shown here is derived from an EMBL/GenBank/DDBJ whole genome shotgun (WGS) entry which is preliminary data.</text>
</comment>
<evidence type="ECO:0000256" key="12">
    <source>
        <dbReference type="ARBA" id="ARBA00022777"/>
    </source>
</evidence>
<proteinExistence type="inferred from homology"/>
<dbReference type="Gene3D" id="1.10.510.10">
    <property type="entry name" value="Transferase(Phosphotransferase) domain 1"/>
    <property type="match status" value="1"/>
</dbReference>